<sequence length="180" mass="20069">MAETQNPKLSPTMRTLIVGSLLLLVFSLVYTSIIVIQSYANADNDNNYSSINSIGFGEDTQINLIEKTDGSTEIESVNGEETTTYFLPDTNEGITLFPIEGNILFGMISNEQIEKLSLNDSEEKISVNVNTDSLSFIQHNGYTFFYSIERVNEPVIVKGFSNENELIYETEKPQSLGKES</sequence>
<gene>
    <name evidence="1" type="ORF">BFG57_18005</name>
</gene>
<dbReference type="AlphaFoldDB" id="A0A1E5LC89"/>
<dbReference type="EMBL" id="MJEH01000051">
    <property type="protein sequence ID" value="OEH91702.1"/>
    <property type="molecule type" value="Genomic_DNA"/>
</dbReference>
<proteinExistence type="predicted"/>
<accession>A0A1E5LC89</accession>
<organism evidence="1 2">
    <name type="scientific">Bacillus solimangrovi</name>
    <dbReference type="NCBI Taxonomy" id="1305675"/>
    <lineage>
        <taxon>Bacteria</taxon>
        <taxon>Bacillati</taxon>
        <taxon>Bacillota</taxon>
        <taxon>Bacilli</taxon>
        <taxon>Bacillales</taxon>
        <taxon>Bacillaceae</taxon>
        <taxon>Bacillus</taxon>
    </lineage>
</organism>
<name>A0A1E5LC89_9BACI</name>
<keyword evidence="2" id="KW-1185">Reference proteome</keyword>
<dbReference type="STRING" id="1305675.BFG57_18005"/>
<dbReference type="Proteomes" id="UP000095209">
    <property type="component" value="Unassembled WGS sequence"/>
</dbReference>
<protein>
    <submittedName>
        <fullName evidence="1">Uncharacterized protein</fullName>
    </submittedName>
</protein>
<dbReference type="RefSeq" id="WP_069718271.1">
    <property type="nucleotide sequence ID" value="NZ_MJEH01000051.1"/>
</dbReference>
<evidence type="ECO:0000313" key="1">
    <source>
        <dbReference type="EMBL" id="OEH91702.1"/>
    </source>
</evidence>
<reference evidence="1 2" key="1">
    <citation type="submission" date="2016-08" db="EMBL/GenBank/DDBJ databases">
        <title>Genome of Bacillus solimangrovi GH2-4.</title>
        <authorList>
            <person name="Lim S."/>
            <person name="Kim B.-C."/>
        </authorList>
    </citation>
    <scope>NUCLEOTIDE SEQUENCE [LARGE SCALE GENOMIC DNA]</scope>
    <source>
        <strain evidence="1 2">GH2-4</strain>
    </source>
</reference>
<evidence type="ECO:0000313" key="2">
    <source>
        <dbReference type="Proteomes" id="UP000095209"/>
    </source>
</evidence>
<comment type="caution">
    <text evidence="1">The sequence shown here is derived from an EMBL/GenBank/DDBJ whole genome shotgun (WGS) entry which is preliminary data.</text>
</comment>